<gene>
    <name evidence="2" type="ORF">R1sor_025668</name>
</gene>
<dbReference type="Proteomes" id="UP001633002">
    <property type="component" value="Unassembled WGS sequence"/>
</dbReference>
<sequence>MLVICLRVEPRTFTRTQMQEWMERVLERGLEQFAAQYGFGRGTSSAPSGGGASTDRGDDTRRCRSRSSHEDDHDTRDRRRSRRSSLDVDREHRPQSVPLVSLQLDTYGHTEGDSMRVLGGMVREKKAFGVYPLPKHTAFARAHGIKRAFQFMENGRDIPESEVAGPSNAEVG</sequence>
<feature type="region of interest" description="Disordered" evidence="1">
    <location>
        <begin position="39"/>
        <end position="99"/>
    </location>
</feature>
<reference evidence="2 3" key="1">
    <citation type="submission" date="2024-09" db="EMBL/GenBank/DDBJ databases">
        <title>Chromosome-scale assembly of Riccia sorocarpa.</title>
        <authorList>
            <person name="Paukszto L."/>
        </authorList>
    </citation>
    <scope>NUCLEOTIDE SEQUENCE [LARGE SCALE GENOMIC DNA]</scope>
    <source>
        <strain evidence="2">LP-2024</strain>
        <tissue evidence="2">Aerial parts of the thallus</tissue>
    </source>
</reference>
<organism evidence="2 3">
    <name type="scientific">Riccia sorocarpa</name>
    <dbReference type="NCBI Taxonomy" id="122646"/>
    <lineage>
        <taxon>Eukaryota</taxon>
        <taxon>Viridiplantae</taxon>
        <taxon>Streptophyta</taxon>
        <taxon>Embryophyta</taxon>
        <taxon>Marchantiophyta</taxon>
        <taxon>Marchantiopsida</taxon>
        <taxon>Marchantiidae</taxon>
        <taxon>Marchantiales</taxon>
        <taxon>Ricciaceae</taxon>
        <taxon>Riccia</taxon>
    </lineage>
</organism>
<feature type="compositionally biased region" description="Basic and acidic residues" evidence="1">
    <location>
        <begin position="55"/>
        <end position="77"/>
    </location>
</feature>
<dbReference type="AlphaFoldDB" id="A0ABD3G9B9"/>
<dbReference type="EMBL" id="JBJQOH010000008">
    <property type="protein sequence ID" value="KAL3675720.1"/>
    <property type="molecule type" value="Genomic_DNA"/>
</dbReference>
<feature type="compositionally biased region" description="Basic and acidic residues" evidence="1">
    <location>
        <begin position="84"/>
        <end position="94"/>
    </location>
</feature>
<name>A0ABD3G9B9_9MARC</name>
<protein>
    <submittedName>
        <fullName evidence="2">Uncharacterized protein</fullName>
    </submittedName>
</protein>
<comment type="caution">
    <text evidence="2">The sequence shown here is derived from an EMBL/GenBank/DDBJ whole genome shotgun (WGS) entry which is preliminary data.</text>
</comment>
<evidence type="ECO:0000256" key="1">
    <source>
        <dbReference type="SAM" id="MobiDB-lite"/>
    </source>
</evidence>
<evidence type="ECO:0000313" key="3">
    <source>
        <dbReference type="Proteomes" id="UP001633002"/>
    </source>
</evidence>
<keyword evidence="3" id="KW-1185">Reference proteome</keyword>
<proteinExistence type="predicted"/>
<accession>A0ABD3G9B9</accession>
<evidence type="ECO:0000313" key="2">
    <source>
        <dbReference type="EMBL" id="KAL3675720.1"/>
    </source>
</evidence>